<dbReference type="InterPro" id="IPR052945">
    <property type="entry name" value="Mitotic_Regulator"/>
</dbReference>
<dbReference type="SMART" id="SM00671">
    <property type="entry name" value="SEL1"/>
    <property type="match status" value="2"/>
</dbReference>
<dbReference type="InterPro" id="IPR011990">
    <property type="entry name" value="TPR-like_helical_dom_sf"/>
</dbReference>
<dbReference type="EMBL" id="JADGJH010000124">
    <property type="protein sequence ID" value="KAJ3136991.1"/>
    <property type="molecule type" value="Genomic_DNA"/>
</dbReference>
<keyword evidence="2" id="KW-0812">Transmembrane</keyword>
<dbReference type="AlphaFoldDB" id="A0AAD5T8K6"/>
<dbReference type="SUPFAM" id="SSF81901">
    <property type="entry name" value="HCP-like"/>
    <property type="match status" value="1"/>
</dbReference>
<dbReference type="Proteomes" id="UP001211907">
    <property type="component" value="Unassembled WGS sequence"/>
</dbReference>
<organism evidence="3 4">
    <name type="scientific">Physocladia obscura</name>
    <dbReference type="NCBI Taxonomy" id="109957"/>
    <lineage>
        <taxon>Eukaryota</taxon>
        <taxon>Fungi</taxon>
        <taxon>Fungi incertae sedis</taxon>
        <taxon>Chytridiomycota</taxon>
        <taxon>Chytridiomycota incertae sedis</taxon>
        <taxon>Chytridiomycetes</taxon>
        <taxon>Chytridiales</taxon>
        <taxon>Chytriomycetaceae</taxon>
        <taxon>Physocladia</taxon>
    </lineage>
</organism>
<keyword evidence="2" id="KW-0472">Membrane</keyword>
<evidence type="ECO:0000313" key="4">
    <source>
        <dbReference type="Proteomes" id="UP001211907"/>
    </source>
</evidence>
<dbReference type="PANTHER" id="PTHR43628">
    <property type="entry name" value="ACTIVATOR OF C KINASE PROTEIN 1-RELATED"/>
    <property type="match status" value="1"/>
</dbReference>
<protein>
    <submittedName>
        <fullName evidence="3">Uncharacterized protein</fullName>
    </submittedName>
</protein>
<dbReference type="Gene3D" id="1.25.40.10">
    <property type="entry name" value="Tetratricopeptide repeat domain"/>
    <property type="match status" value="2"/>
</dbReference>
<comment type="caution">
    <text evidence="3">The sequence shown here is derived from an EMBL/GenBank/DDBJ whole genome shotgun (WGS) entry which is preliminary data.</text>
</comment>
<dbReference type="InterPro" id="IPR006597">
    <property type="entry name" value="Sel1-like"/>
</dbReference>
<dbReference type="GO" id="GO:0010972">
    <property type="term" value="P:negative regulation of G2/M transition of mitotic cell cycle"/>
    <property type="evidence" value="ECO:0007669"/>
    <property type="project" value="TreeGrafter"/>
</dbReference>
<gene>
    <name evidence="3" type="ORF">HK100_001118</name>
</gene>
<keyword evidence="4" id="KW-1185">Reference proteome</keyword>
<dbReference type="GO" id="GO:0032153">
    <property type="term" value="C:cell division site"/>
    <property type="evidence" value="ECO:0007669"/>
    <property type="project" value="TreeGrafter"/>
</dbReference>
<proteinExistence type="predicted"/>
<feature type="transmembrane region" description="Helical" evidence="2">
    <location>
        <begin position="147"/>
        <end position="168"/>
    </location>
</feature>
<sequence length="320" mass="33260">MDAAIVNNADNNDVSIKHELTSSSSTKSLRSTASSAVSGLVRAASRGRLRQPQQEQQQSAGSRARSRGRGLVKGIGGAGGAVWRIGGTGGTGGVGGEIAGDTDAIAPLAPPADLASVSAPPASIEPDDWVALSIYYHENTPHLHVSAYYASLAAAAGSGVGLFLYAIALRHGLGVAQDSRRGLQLLCRAADAAMDAIENPSSTTSNSADPSSENHNQQHLDNDYPPPLLHSESFSSAAPSAFSETLSRLPGSGAVRHLAKRELAAALYEIANCYRNGWGVDAVSEPTALYYYTVASSLGDCDAHVALADCYMRGKYYLSD</sequence>
<reference evidence="3" key="1">
    <citation type="submission" date="2020-05" db="EMBL/GenBank/DDBJ databases">
        <title>Phylogenomic resolution of chytrid fungi.</title>
        <authorList>
            <person name="Stajich J.E."/>
            <person name="Amses K."/>
            <person name="Simmons R."/>
            <person name="Seto K."/>
            <person name="Myers J."/>
            <person name="Bonds A."/>
            <person name="Quandt C.A."/>
            <person name="Barry K."/>
            <person name="Liu P."/>
            <person name="Grigoriev I."/>
            <person name="Longcore J.E."/>
            <person name="James T.Y."/>
        </authorList>
    </citation>
    <scope>NUCLEOTIDE SEQUENCE</scope>
    <source>
        <strain evidence="3">JEL0513</strain>
    </source>
</reference>
<feature type="region of interest" description="Disordered" evidence="1">
    <location>
        <begin position="198"/>
        <end position="225"/>
    </location>
</feature>
<accession>A0AAD5T8K6</accession>
<evidence type="ECO:0000256" key="2">
    <source>
        <dbReference type="SAM" id="Phobius"/>
    </source>
</evidence>
<feature type="region of interest" description="Disordered" evidence="1">
    <location>
        <begin position="44"/>
        <end position="71"/>
    </location>
</feature>
<keyword evidence="2" id="KW-1133">Transmembrane helix</keyword>
<evidence type="ECO:0000313" key="3">
    <source>
        <dbReference type="EMBL" id="KAJ3136991.1"/>
    </source>
</evidence>
<name>A0AAD5T8K6_9FUNG</name>
<feature type="compositionally biased region" description="Low complexity" evidence="1">
    <location>
        <begin position="50"/>
        <end position="63"/>
    </location>
</feature>
<dbReference type="PANTHER" id="PTHR43628:SF1">
    <property type="entry name" value="CHITIN SYNTHASE REGULATORY FACTOR 2-RELATED"/>
    <property type="match status" value="1"/>
</dbReference>
<feature type="compositionally biased region" description="Low complexity" evidence="1">
    <location>
        <begin position="199"/>
        <end position="211"/>
    </location>
</feature>
<evidence type="ECO:0000256" key="1">
    <source>
        <dbReference type="SAM" id="MobiDB-lite"/>
    </source>
</evidence>